<dbReference type="EMBL" id="JANVFT010000007">
    <property type="protein sequence ID" value="KAJ4500080.1"/>
    <property type="molecule type" value="Genomic_DNA"/>
</dbReference>
<reference evidence="1" key="1">
    <citation type="submission" date="2022-08" db="EMBL/GenBank/DDBJ databases">
        <title>A Global Phylogenomic Analysis of the Shiitake Genus Lentinula.</title>
        <authorList>
            <consortium name="DOE Joint Genome Institute"/>
            <person name="Sierra-Patev S."/>
            <person name="Min B."/>
            <person name="Naranjo-Ortiz M."/>
            <person name="Looney B."/>
            <person name="Konkel Z."/>
            <person name="Slot J.C."/>
            <person name="Sakamoto Y."/>
            <person name="Steenwyk J.L."/>
            <person name="Rokas A."/>
            <person name="Carro J."/>
            <person name="Camarero S."/>
            <person name="Ferreira P."/>
            <person name="Molpeceres G."/>
            <person name="Ruiz-Duenas F.J."/>
            <person name="Serrano A."/>
            <person name="Henrissat B."/>
            <person name="Drula E."/>
            <person name="Hughes K.W."/>
            <person name="Mata J.L."/>
            <person name="Ishikawa N.K."/>
            <person name="Vargas-Isla R."/>
            <person name="Ushijima S."/>
            <person name="Smith C.A."/>
            <person name="Ahrendt S."/>
            <person name="Andreopoulos W."/>
            <person name="He G."/>
            <person name="Labutti K."/>
            <person name="Lipzen A."/>
            <person name="Ng V."/>
            <person name="Riley R."/>
            <person name="Sandor L."/>
            <person name="Barry K."/>
            <person name="Martinez A.T."/>
            <person name="Xiao Y."/>
            <person name="Gibbons J.G."/>
            <person name="Terashima K."/>
            <person name="Grigoriev I.V."/>
            <person name="Hibbett D.S."/>
        </authorList>
    </citation>
    <scope>NUCLEOTIDE SEQUENCE</scope>
    <source>
        <strain evidence="1">RHP3577 ss4</strain>
    </source>
</reference>
<evidence type="ECO:0000313" key="1">
    <source>
        <dbReference type="EMBL" id="KAJ4500080.1"/>
    </source>
</evidence>
<proteinExistence type="predicted"/>
<organism evidence="1 2">
    <name type="scientific">Lentinula lateritia</name>
    <dbReference type="NCBI Taxonomy" id="40482"/>
    <lineage>
        <taxon>Eukaryota</taxon>
        <taxon>Fungi</taxon>
        <taxon>Dikarya</taxon>
        <taxon>Basidiomycota</taxon>
        <taxon>Agaricomycotina</taxon>
        <taxon>Agaricomycetes</taxon>
        <taxon>Agaricomycetidae</taxon>
        <taxon>Agaricales</taxon>
        <taxon>Marasmiineae</taxon>
        <taxon>Omphalotaceae</taxon>
        <taxon>Lentinula</taxon>
    </lineage>
</organism>
<evidence type="ECO:0008006" key="3">
    <source>
        <dbReference type="Google" id="ProtNLM"/>
    </source>
</evidence>
<protein>
    <recommendedName>
        <fullName evidence="3">Reverse transcriptase domain-containing protein</fullName>
    </recommendedName>
</protein>
<keyword evidence="2" id="KW-1185">Reference proteome</keyword>
<accession>A0ABQ8VZV1</accession>
<evidence type="ECO:0000313" key="2">
    <source>
        <dbReference type="Proteomes" id="UP001150217"/>
    </source>
</evidence>
<dbReference type="Proteomes" id="UP001150217">
    <property type="component" value="Unassembled WGS sequence"/>
</dbReference>
<comment type="caution">
    <text evidence="1">The sequence shown here is derived from an EMBL/GenBank/DDBJ whole genome shotgun (WGS) entry which is preliminary data.</text>
</comment>
<name>A0ABQ8VZV1_9AGAR</name>
<sequence length="217" mass="25098">MSCLLFDLAIEPLAIALRTSNLKGFSEIPGIKEKLIANLFADDTTVFLGEDDDFIELENILNRWCTASTAVFNISKTQILPIGKKEYRLRIIADRWDSPDRTRIPEYIHIAVEDEAIRILGAWYGHELHDDVGWANQLEKINKVLLNWEKSNPTMDGRKKIIQMIIGGMTQYLTQVQGMPQKVEKKLEKRICQFLWGSKKLHTINFETFWPQSHPKD</sequence>
<gene>
    <name evidence="1" type="ORF">C8R41DRAFT_893129</name>
</gene>